<reference evidence="1 2" key="1">
    <citation type="submission" date="2016-11" db="EMBL/GenBank/DDBJ databases">
        <authorList>
            <person name="Jaros S."/>
            <person name="Januszkiewicz K."/>
            <person name="Wedrychowicz H."/>
        </authorList>
    </citation>
    <scope>NUCLEOTIDE SEQUENCE [LARGE SCALE GENOMIC DNA]</scope>
    <source>
        <strain evidence="1 2">DSM 6792</strain>
    </source>
</reference>
<protein>
    <submittedName>
        <fullName evidence="1">CarboxypepD_reg-like domain-containing protein</fullName>
    </submittedName>
</protein>
<dbReference type="InterPro" id="IPR008969">
    <property type="entry name" value="CarboxyPept-like_regulatory"/>
</dbReference>
<dbReference type="SUPFAM" id="SSF49464">
    <property type="entry name" value="Carboxypeptidase regulatory domain-like"/>
    <property type="match status" value="1"/>
</dbReference>
<dbReference type="AlphaFoldDB" id="A0A1M5MW23"/>
<organism evidence="1 2">
    <name type="scientific">Flavobacterium johnsoniae</name>
    <name type="common">Cytophaga johnsonae</name>
    <dbReference type="NCBI Taxonomy" id="986"/>
    <lineage>
        <taxon>Bacteria</taxon>
        <taxon>Pseudomonadati</taxon>
        <taxon>Bacteroidota</taxon>
        <taxon>Flavobacteriia</taxon>
        <taxon>Flavobacteriales</taxon>
        <taxon>Flavobacteriaceae</taxon>
        <taxon>Flavobacterium</taxon>
    </lineage>
</organism>
<proteinExistence type="predicted"/>
<name>A0A1M5MW23_FLAJO</name>
<accession>A0A1M5MW23</accession>
<evidence type="ECO:0000313" key="2">
    <source>
        <dbReference type="Proteomes" id="UP000184112"/>
    </source>
</evidence>
<dbReference type="EMBL" id="FQWH01000004">
    <property type="protein sequence ID" value="SHG81481.1"/>
    <property type="molecule type" value="Genomic_DNA"/>
</dbReference>
<gene>
    <name evidence="1" type="ORF">SAMN05444388_104330</name>
</gene>
<evidence type="ECO:0000313" key="1">
    <source>
        <dbReference type="EMBL" id="SHG81481.1"/>
    </source>
</evidence>
<sequence length="122" mass="14431">MVNQTFNKMKIYILMPILIVLMGCTKLQKCYSGYVYDETSRKPINRVFVKESFSQNFKSTFSNEKGYFKIENNSESIGDLIFICDGYKTDTIVTVWSQHGENLKYRFVRKESDTLYMQRIKD</sequence>
<dbReference type="Proteomes" id="UP000184112">
    <property type="component" value="Unassembled WGS sequence"/>
</dbReference>